<evidence type="ECO:0000313" key="2">
    <source>
        <dbReference type="Proteomes" id="UP000789702"/>
    </source>
</evidence>
<reference evidence="1" key="1">
    <citation type="submission" date="2021-06" db="EMBL/GenBank/DDBJ databases">
        <authorList>
            <person name="Kallberg Y."/>
            <person name="Tangrot J."/>
            <person name="Rosling A."/>
        </authorList>
    </citation>
    <scope>NUCLEOTIDE SEQUENCE</scope>
    <source>
        <strain evidence="1">IL203A</strain>
    </source>
</reference>
<sequence length="62" mass="7254">GEESSVNIRNDKATQFFFKNNLAKIKPLSISLPYKSKIFEVFNKDSSEEEDDKKHTLKIYKD</sequence>
<organism evidence="1 2">
    <name type="scientific">Dentiscutata heterogama</name>
    <dbReference type="NCBI Taxonomy" id="1316150"/>
    <lineage>
        <taxon>Eukaryota</taxon>
        <taxon>Fungi</taxon>
        <taxon>Fungi incertae sedis</taxon>
        <taxon>Mucoromycota</taxon>
        <taxon>Glomeromycotina</taxon>
        <taxon>Glomeromycetes</taxon>
        <taxon>Diversisporales</taxon>
        <taxon>Gigasporaceae</taxon>
        <taxon>Dentiscutata</taxon>
    </lineage>
</organism>
<comment type="caution">
    <text evidence="1">The sequence shown here is derived from an EMBL/GenBank/DDBJ whole genome shotgun (WGS) entry which is preliminary data.</text>
</comment>
<feature type="non-terminal residue" evidence="1">
    <location>
        <position position="1"/>
    </location>
</feature>
<evidence type="ECO:0000313" key="1">
    <source>
        <dbReference type="EMBL" id="CAG8506481.1"/>
    </source>
</evidence>
<protein>
    <submittedName>
        <fullName evidence="1">4798_t:CDS:1</fullName>
    </submittedName>
</protein>
<proteinExistence type="predicted"/>
<keyword evidence="2" id="KW-1185">Reference proteome</keyword>
<name>A0ACA9L5N7_9GLOM</name>
<gene>
    <name evidence="1" type="ORF">DHETER_LOCUS3252</name>
</gene>
<dbReference type="Proteomes" id="UP000789702">
    <property type="component" value="Unassembled WGS sequence"/>
</dbReference>
<dbReference type="EMBL" id="CAJVPU010002721">
    <property type="protein sequence ID" value="CAG8506481.1"/>
    <property type="molecule type" value="Genomic_DNA"/>
</dbReference>
<accession>A0ACA9L5N7</accession>